<reference evidence="3 4" key="1">
    <citation type="submission" date="2018-06" db="EMBL/GenBank/DDBJ databases">
        <title>WGS assembly of Brassica rapa FPsc.</title>
        <authorList>
            <person name="Bowman J."/>
            <person name="Kohchi T."/>
            <person name="Yamato K."/>
            <person name="Jenkins J."/>
            <person name="Shu S."/>
            <person name="Ishizaki K."/>
            <person name="Yamaoka S."/>
            <person name="Nishihama R."/>
            <person name="Nakamura Y."/>
            <person name="Berger F."/>
            <person name="Adam C."/>
            <person name="Aki S."/>
            <person name="Althoff F."/>
            <person name="Araki T."/>
            <person name="Arteaga-Vazquez M."/>
            <person name="Balasubrmanian S."/>
            <person name="Bauer D."/>
            <person name="Boehm C."/>
            <person name="Briginshaw L."/>
            <person name="Caballero-Perez J."/>
            <person name="Catarino B."/>
            <person name="Chen F."/>
            <person name="Chiyoda S."/>
            <person name="Chovatia M."/>
            <person name="Davies K."/>
            <person name="Delmans M."/>
            <person name="Demura T."/>
            <person name="Dierschke T."/>
            <person name="Dolan L."/>
            <person name="Dorantes-Acosta A."/>
            <person name="Eklund D."/>
            <person name="Florent S."/>
            <person name="Flores-Sandoval E."/>
            <person name="Fujiyama A."/>
            <person name="Fukuzawa H."/>
            <person name="Galik B."/>
            <person name="Grimanelli D."/>
            <person name="Grimwood J."/>
            <person name="Grossniklaus U."/>
            <person name="Hamada T."/>
            <person name="Haseloff J."/>
            <person name="Hetherington A."/>
            <person name="Higo A."/>
            <person name="Hirakawa Y."/>
            <person name="Hundley H."/>
            <person name="Ikeda Y."/>
            <person name="Inoue K."/>
            <person name="Inoue S."/>
            <person name="Ishida S."/>
            <person name="Jia Q."/>
            <person name="Kakita M."/>
            <person name="Kanazawa T."/>
            <person name="Kawai Y."/>
            <person name="Kawashima T."/>
            <person name="Kennedy M."/>
            <person name="Kinose K."/>
            <person name="Kinoshita T."/>
            <person name="Kohara Y."/>
            <person name="Koide E."/>
            <person name="Komatsu K."/>
            <person name="Kopischke S."/>
            <person name="Kubo M."/>
            <person name="Kyozuka J."/>
            <person name="Lagercrantz U."/>
            <person name="Lin S."/>
            <person name="Lindquist E."/>
            <person name="Lipzen A."/>
            <person name="Lu C."/>
            <person name="Luna E."/>
            <person name="Martienssen R."/>
            <person name="Minamino N."/>
            <person name="Mizutani M."/>
            <person name="Mizutani M."/>
            <person name="Mochizuki N."/>
            <person name="Monte I."/>
            <person name="Mosher R."/>
            <person name="Nagasaki H."/>
            <person name="Nakagami H."/>
            <person name="Naramoto S."/>
            <person name="Nishitani K."/>
            <person name="Ohtani M."/>
            <person name="Okamoto T."/>
            <person name="Okumura M."/>
            <person name="Phillips J."/>
            <person name="Pollak B."/>
            <person name="Reinders A."/>
            <person name="Roevekamp M."/>
            <person name="Sano R."/>
            <person name="Sawa S."/>
            <person name="Schmid M."/>
            <person name="Shirakawa M."/>
            <person name="Solano R."/>
            <person name="Spunde A."/>
            <person name="Suetsugu N."/>
            <person name="Sugano S."/>
            <person name="Sugiyama A."/>
            <person name="Sun R."/>
            <person name="Suzuki Y."/>
            <person name="Takenaka M."/>
            <person name="Takezawa D."/>
            <person name="Tomogane H."/>
            <person name="Tsuzuki M."/>
            <person name="Ueda T."/>
            <person name="Umeda M."/>
            <person name="Ward J."/>
            <person name="Watanabe Y."/>
            <person name="Yazaki K."/>
            <person name="Yokoyama R."/>
            <person name="Yoshitake Y."/>
            <person name="Yotsui I."/>
            <person name="Zachgo S."/>
            <person name="Schmutz J."/>
        </authorList>
    </citation>
    <scope>NUCLEOTIDE SEQUENCE [LARGE SCALE GENOMIC DNA]</scope>
    <source>
        <strain evidence="4">cv. B-3</strain>
    </source>
</reference>
<dbReference type="PANTHER" id="PTHR33640:SF25">
    <property type="entry name" value="DUF4408 DOMAIN-CONTAINING PROTEIN"/>
    <property type="match status" value="1"/>
</dbReference>
<evidence type="ECO:0000313" key="3">
    <source>
        <dbReference type="EMBL" id="RID72450.1"/>
    </source>
</evidence>
<protein>
    <recommendedName>
        <fullName evidence="5">DUF4408 domain-containing protein</fullName>
    </recommendedName>
</protein>
<feature type="transmembrane region" description="Helical" evidence="2">
    <location>
        <begin position="25"/>
        <end position="50"/>
    </location>
</feature>
<accession>A0A398AA19</accession>
<keyword evidence="2" id="KW-1133">Transmembrane helix</keyword>
<feature type="region of interest" description="Disordered" evidence="1">
    <location>
        <begin position="132"/>
        <end position="175"/>
    </location>
</feature>
<dbReference type="PANTHER" id="PTHR33640">
    <property type="entry name" value="TRANSMEMBRANE PROTEIN"/>
    <property type="match status" value="1"/>
</dbReference>
<name>A0A398AA19_BRACM</name>
<dbReference type="EMBL" id="CM010630">
    <property type="protein sequence ID" value="RID72450.1"/>
    <property type="molecule type" value="Genomic_DNA"/>
</dbReference>
<feature type="compositionally biased region" description="Basic and acidic residues" evidence="1">
    <location>
        <begin position="145"/>
        <end position="157"/>
    </location>
</feature>
<evidence type="ECO:0008006" key="5">
    <source>
        <dbReference type="Google" id="ProtNLM"/>
    </source>
</evidence>
<feature type="transmembrane region" description="Helical" evidence="2">
    <location>
        <begin position="62"/>
        <end position="82"/>
    </location>
</feature>
<sequence length="254" mass="28198">MDSIDFDSVKAEKANALRRFQSIGLLFRIAEICAALLFVCWIFTCLPFAVRISGEFLRRLSSVVSTPLFMFVLTNSIVVALLTTKSTVFSGGAEADIYRAFSRSGESRVSSSDGDLTGETTVLDDKEMIGAETDLNSNSNPTVARGDHVTTEPEKDSVTVTESTNDHPPPPTTTKVYKRSKTEISAKQSPETVTKPTLRRSETEKCRETVESCEEVPFPEDNLTNEEFQKTIEAFIAKQLIFRRRESLAVVVHN</sequence>
<organism evidence="3 4">
    <name type="scientific">Brassica campestris</name>
    <name type="common">Field mustard</name>
    <dbReference type="NCBI Taxonomy" id="3711"/>
    <lineage>
        <taxon>Eukaryota</taxon>
        <taxon>Viridiplantae</taxon>
        <taxon>Streptophyta</taxon>
        <taxon>Embryophyta</taxon>
        <taxon>Tracheophyta</taxon>
        <taxon>Spermatophyta</taxon>
        <taxon>Magnoliopsida</taxon>
        <taxon>eudicotyledons</taxon>
        <taxon>Gunneridae</taxon>
        <taxon>Pentapetalae</taxon>
        <taxon>rosids</taxon>
        <taxon>malvids</taxon>
        <taxon>Brassicales</taxon>
        <taxon>Brassicaceae</taxon>
        <taxon>Brassiceae</taxon>
        <taxon>Brassica</taxon>
    </lineage>
</organism>
<gene>
    <name evidence="3" type="ORF">BRARA_C04340</name>
</gene>
<evidence type="ECO:0000313" key="4">
    <source>
        <dbReference type="Proteomes" id="UP000264353"/>
    </source>
</evidence>
<keyword evidence="2" id="KW-0472">Membrane</keyword>
<evidence type="ECO:0000256" key="2">
    <source>
        <dbReference type="SAM" id="Phobius"/>
    </source>
</evidence>
<proteinExistence type="predicted"/>
<dbReference type="Proteomes" id="UP000264353">
    <property type="component" value="Chromosome A3"/>
</dbReference>
<keyword evidence="2" id="KW-0812">Transmembrane</keyword>
<evidence type="ECO:0000256" key="1">
    <source>
        <dbReference type="SAM" id="MobiDB-lite"/>
    </source>
</evidence>
<dbReference type="AlphaFoldDB" id="A0A398AA19"/>